<keyword evidence="8" id="KW-0325">Glycoprotein</keyword>
<evidence type="ECO:0000256" key="8">
    <source>
        <dbReference type="ARBA" id="ARBA00023180"/>
    </source>
</evidence>
<dbReference type="PANTHER" id="PTHR48063">
    <property type="entry name" value="LRR RECEPTOR-LIKE KINASE"/>
    <property type="match status" value="1"/>
</dbReference>
<keyword evidence="5" id="KW-0677">Repeat</keyword>
<evidence type="ECO:0000256" key="6">
    <source>
        <dbReference type="ARBA" id="ARBA00022989"/>
    </source>
</evidence>
<reference evidence="10" key="1">
    <citation type="submission" date="2022-12" db="EMBL/GenBank/DDBJ databases">
        <title>Draft genome assemblies for two species of Escallonia (Escalloniales).</title>
        <authorList>
            <person name="Chanderbali A."/>
            <person name="Dervinis C."/>
            <person name="Anghel I."/>
            <person name="Soltis D."/>
            <person name="Soltis P."/>
            <person name="Zapata F."/>
        </authorList>
    </citation>
    <scope>NUCLEOTIDE SEQUENCE</scope>
    <source>
        <strain evidence="10">UCBG64.0493</strain>
        <tissue evidence="10">Leaf</tissue>
    </source>
</reference>
<sequence>MLLHTWEILDFVGSHLRNHAQETKNLDNHNDPWSCCLFHGVVHHERLAPSTYESMPRRSNKSYLLALTMLAIKKMQSSWVQNVSNFYLCNVEHFICIKLVIGNFASAFKDGKMRCIQSERQAFLKFKEGLVNYDGHLSSSGSEEEKEDWCKWTGVRCSSQISHIVMLQQHGFGVKLDEVSLPNITVALLPSINTSRSLSIYRKYFGTCKDRTSTWNKCHQEDGDKLIVPRFCFRLGLGFAFGFCGVCGTPFLSDPCRYASFKLLNAFQGWTYLTATISMARQATSNLHG</sequence>
<evidence type="ECO:0000256" key="3">
    <source>
        <dbReference type="ARBA" id="ARBA00022692"/>
    </source>
</evidence>
<keyword evidence="4" id="KW-0732">Signal</keyword>
<evidence type="ECO:0000256" key="5">
    <source>
        <dbReference type="ARBA" id="ARBA00022737"/>
    </source>
</evidence>
<gene>
    <name evidence="10" type="ORF">RJ639_020778</name>
</gene>
<evidence type="ECO:0000256" key="4">
    <source>
        <dbReference type="ARBA" id="ARBA00022729"/>
    </source>
</evidence>
<dbReference type="Pfam" id="PF08263">
    <property type="entry name" value="LRRNT_2"/>
    <property type="match status" value="1"/>
</dbReference>
<organism evidence="10 11">
    <name type="scientific">Escallonia herrerae</name>
    <dbReference type="NCBI Taxonomy" id="1293975"/>
    <lineage>
        <taxon>Eukaryota</taxon>
        <taxon>Viridiplantae</taxon>
        <taxon>Streptophyta</taxon>
        <taxon>Embryophyta</taxon>
        <taxon>Tracheophyta</taxon>
        <taxon>Spermatophyta</taxon>
        <taxon>Magnoliopsida</taxon>
        <taxon>eudicotyledons</taxon>
        <taxon>Gunneridae</taxon>
        <taxon>Pentapetalae</taxon>
        <taxon>asterids</taxon>
        <taxon>campanulids</taxon>
        <taxon>Escalloniales</taxon>
        <taxon>Escalloniaceae</taxon>
        <taxon>Escallonia</taxon>
    </lineage>
</organism>
<keyword evidence="7" id="KW-0472">Membrane</keyword>
<evidence type="ECO:0000259" key="9">
    <source>
        <dbReference type="Pfam" id="PF08263"/>
    </source>
</evidence>
<protein>
    <recommendedName>
        <fullName evidence="9">Leucine-rich repeat-containing N-terminal plant-type domain-containing protein</fullName>
    </recommendedName>
</protein>
<dbReference type="InterPro" id="IPR013210">
    <property type="entry name" value="LRR_N_plant-typ"/>
</dbReference>
<dbReference type="Gene3D" id="3.80.10.10">
    <property type="entry name" value="Ribonuclease Inhibitor"/>
    <property type="match status" value="1"/>
</dbReference>
<dbReference type="AlphaFoldDB" id="A0AA88V7W8"/>
<comment type="subcellular location">
    <subcellularLocation>
        <location evidence="1">Membrane</location>
        <topology evidence="1">Single-pass type I membrane protein</topology>
    </subcellularLocation>
</comment>
<keyword evidence="11" id="KW-1185">Reference proteome</keyword>
<keyword evidence="2" id="KW-0433">Leucine-rich repeat</keyword>
<evidence type="ECO:0000256" key="7">
    <source>
        <dbReference type="ARBA" id="ARBA00023136"/>
    </source>
</evidence>
<evidence type="ECO:0000313" key="10">
    <source>
        <dbReference type="EMBL" id="KAK3002225.1"/>
    </source>
</evidence>
<evidence type="ECO:0000256" key="2">
    <source>
        <dbReference type="ARBA" id="ARBA00022614"/>
    </source>
</evidence>
<dbReference type="InterPro" id="IPR046956">
    <property type="entry name" value="RLP23-like"/>
</dbReference>
<keyword evidence="6" id="KW-1133">Transmembrane helix</keyword>
<dbReference type="PANTHER" id="PTHR48063:SF98">
    <property type="entry name" value="LRR RECEPTOR-LIKE SERINE_THREONINE-PROTEIN KINASE FLS2"/>
    <property type="match status" value="1"/>
</dbReference>
<name>A0AA88V7W8_9ASTE</name>
<dbReference type="GO" id="GO:0016020">
    <property type="term" value="C:membrane"/>
    <property type="evidence" value="ECO:0007669"/>
    <property type="project" value="UniProtKB-SubCell"/>
</dbReference>
<keyword evidence="3" id="KW-0812">Transmembrane</keyword>
<comment type="caution">
    <text evidence="10">The sequence shown here is derived from an EMBL/GenBank/DDBJ whole genome shotgun (WGS) entry which is preliminary data.</text>
</comment>
<accession>A0AA88V7W8</accession>
<proteinExistence type="predicted"/>
<dbReference type="Proteomes" id="UP001188597">
    <property type="component" value="Unassembled WGS sequence"/>
</dbReference>
<dbReference type="InterPro" id="IPR032675">
    <property type="entry name" value="LRR_dom_sf"/>
</dbReference>
<feature type="domain" description="Leucine-rich repeat-containing N-terminal plant-type" evidence="9">
    <location>
        <begin position="117"/>
        <end position="158"/>
    </location>
</feature>
<evidence type="ECO:0000256" key="1">
    <source>
        <dbReference type="ARBA" id="ARBA00004479"/>
    </source>
</evidence>
<dbReference type="EMBL" id="JAVXUP010002634">
    <property type="protein sequence ID" value="KAK3002225.1"/>
    <property type="molecule type" value="Genomic_DNA"/>
</dbReference>
<evidence type="ECO:0000313" key="11">
    <source>
        <dbReference type="Proteomes" id="UP001188597"/>
    </source>
</evidence>